<protein>
    <submittedName>
        <fullName evidence="3">Uncharacterized protein</fullName>
    </submittedName>
</protein>
<comment type="caution">
    <text evidence="3">The sequence shown here is derived from an EMBL/GenBank/DDBJ whole genome shotgun (WGS) entry which is preliminary data.</text>
</comment>
<evidence type="ECO:0000313" key="4">
    <source>
        <dbReference type="Proteomes" id="UP000683360"/>
    </source>
</evidence>
<name>A0A8S3S2P0_MYTED</name>
<dbReference type="AlphaFoldDB" id="A0A8S3S2P0"/>
<feature type="coiled-coil region" evidence="1">
    <location>
        <begin position="47"/>
        <end position="81"/>
    </location>
</feature>
<keyword evidence="4" id="KW-1185">Reference proteome</keyword>
<feature type="coiled-coil region" evidence="1">
    <location>
        <begin position="138"/>
        <end position="169"/>
    </location>
</feature>
<accession>A0A8S3S2P0</accession>
<organism evidence="3 4">
    <name type="scientific">Mytilus edulis</name>
    <name type="common">Blue mussel</name>
    <dbReference type="NCBI Taxonomy" id="6550"/>
    <lineage>
        <taxon>Eukaryota</taxon>
        <taxon>Metazoa</taxon>
        <taxon>Spiralia</taxon>
        <taxon>Lophotrochozoa</taxon>
        <taxon>Mollusca</taxon>
        <taxon>Bivalvia</taxon>
        <taxon>Autobranchia</taxon>
        <taxon>Pteriomorphia</taxon>
        <taxon>Mytilida</taxon>
        <taxon>Mytiloidea</taxon>
        <taxon>Mytilidae</taxon>
        <taxon>Mytilinae</taxon>
        <taxon>Mytilus</taxon>
    </lineage>
</organism>
<evidence type="ECO:0000256" key="2">
    <source>
        <dbReference type="SAM" id="MobiDB-lite"/>
    </source>
</evidence>
<sequence>MASGGTDEQMSPDVITDALSDIKCQLQQLSNDSSKIHKDVQGEQGRAHRIQSNVEKLHSEMQSLSENFAGLIEKADSVRQERMSADDEYMGLLQEKIQMLEEEKFVRTQLQVQDVGRKLQEEGKNLQENEGENERMLLEFAKDDLIKKKEDLSAMERRLEEKRIEYDKEWEGFKDDVQRAKEEKRPYMRNIQEFDNLVMARFKGILRFSPQALSEKERASAELTIQNLEIKKELEEEREKLLQLELISRDYEQSTNNRLLERRSLWKQFDSFQEEKFKLQGPDDAGFVLHRTTRLENLLAEPKALTDSLVFDCGDNEGKGLHRCHKNTDVSIPFSEAERNELQSLLYDGEETSEKEEQDVDVTPHDIQQQMRLDQDISNQMEPSTDLGAGAGPSDEPEAHDPEEDNGPTDDNQKPEFQLKDVAKNLLKQAEGNIDNSDSLMSKIQSRLSGIGGIARQTVDPTRTGSGTGAGSGFTFSIQRLKSDSRYKVDPAFKRQKDIRRFAAHPYKTIKFSKANDILLVFVL</sequence>
<dbReference type="EMBL" id="CAJPWZ010001305">
    <property type="protein sequence ID" value="CAG2212640.1"/>
    <property type="molecule type" value="Genomic_DNA"/>
</dbReference>
<evidence type="ECO:0000313" key="3">
    <source>
        <dbReference type="EMBL" id="CAG2212640.1"/>
    </source>
</evidence>
<evidence type="ECO:0000256" key="1">
    <source>
        <dbReference type="SAM" id="Coils"/>
    </source>
</evidence>
<dbReference type="OrthoDB" id="6093867at2759"/>
<gene>
    <name evidence="3" type="ORF">MEDL_26592</name>
</gene>
<keyword evidence="1" id="KW-0175">Coiled coil</keyword>
<feature type="compositionally biased region" description="Acidic residues" evidence="2">
    <location>
        <begin position="395"/>
        <end position="408"/>
    </location>
</feature>
<reference evidence="3" key="1">
    <citation type="submission" date="2021-03" db="EMBL/GenBank/DDBJ databases">
        <authorList>
            <person name="Bekaert M."/>
        </authorList>
    </citation>
    <scope>NUCLEOTIDE SEQUENCE</scope>
</reference>
<feature type="region of interest" description="Disordered" evidence="2">
    <location>
        <begin position="380"/>
        <end position="415"/>
    </location>
</feature>
<dbReference type="Proteomes" id="UP000683360">
    <property type="component" value="Unassembled WGS sequence"/>
</dbReference>
<feature type="coiled-coil region" evidence="1">
    <location>
        <begin position="216"/>
        <end position="254"/>
    </location>
</feature>
<proteinExistence type="predicted"/>